<sequence>MKVNVLKIKQPKIAGIMLTAVSFWMISCRGADTPIQEGNQNSYNVKINMLGIIDAEQAPAKSASANKTAISAQDIQNSIIKIDENNYVTASLIPQNAGLKNRTQASLNPTAITPGTPTLLNNQVKYKVVVYDSNGAWKAEKEFSYTQNDSDGFMLDGDQSYTFVAYSVNSTSSTDTPAVTNGGTLATATLANVNKDLMFFKKNMTVTGNGPNYLDVVLKHQFSQITTILDARQVGTITSIVSPTISPAKSSANLSFNNSTLSYNSDISGGAVISFPTPNSQYVSSTATQIISPANPNGQLNIGSVSLDGVPKSNIQLSNIKLDPGVKYDLRLRFGPCRQDIIPTPFNINGGGTHTFTMPATDYGFVFDVYQVDNSFNMNINGTQLAVTEIQFQKNVAGIPQNVLFEDNSTYENGVIPGIWTFNGNAGIGGTPASPTIRVIISPTGQVSMYGVKTNKGPLYPLKFNGNSFNTITWNTTGTNTIIATQSIAGTNTYMNGIGTGKQIITCTNP</sequence>
<evidence type="ECO:0000313" key="2">
    <source>
        <dbReference type="Proteomes" id="UP000188947"/>
    </source>
</evidence>
<dbReference type="eggNOG" id="COG3291">
    <property type="taxonomic scope" value="Bacteria"/>
</dbReference>
<accession>A0A1T3FFX4</accession>
<dbReference type="Proteomes" id="UP000188947">
    <property type="component" value="Unassembled WGS sequence"/>
</dbReference>
<dbReference type="OrthoDB" id="9805017at2"/>
<dbReference type="AlphaFoldDB" id="A0A1T3FFX4"/>
<comment type="caution">
    <text evidence="1">The sequence shown here is derived from an EMBL/GenBank/DDBJ whole genome shotgun (WGS) entry which is preliminary data.</text>
</comment>
<dbReference type="RefSeq" id="WP_077564740.1">
    <property type="nucleotide sequence ID" value="NZ_CP016378.1"/>
</dbReference>
<gene>
    <name evidence="1" type="ORF">BMF97_12105</name>
</gene>
<protein>
    <recommendedName>
        <fullName evidence="3">Fimbrillin family protein</fullName>
    </recommendedName>
</protein>
<proteinExistence type="predicted"/>
<evidence type="ECO:0008006" key="3">
    <source>
        <dbReference type="Google" id="ProtNLM"/>
    </source>
</evidence>
<name>A0A1T3FFX4_ELIME</name>
<keyword evidence="2" id="KW-1185">Reference proteome</keyword>
<evidence type="ECO:0000313" key="1">
    <source>
        <dbReference type="EMBL" id="OOH94106.1"/>
    </source>
</evidence>
<organism evidence="1 2">
    <name type="scientific">Elizabethkingia meningoseptica</name>
    <name type="common">Chryseobacterium meningosepticum</name>
    <dbReference type="NCBI Taxonomy" id="238"/>
    <lineage>
        <taxon>Bacteria</taxon>
        <taxon>Pseudomonadati</taxon>
        <taxon>Bacteroidota</taxon>
        <taxon>Flavobacteriia</taxon>
        <taxon>Flavobacteriales</taxon>
        <taxon>Weeksellaceae</taxon>
        <taxon>Elizabethkingia</taxon>
    </lineage>
</organism>
<dbReference type="EMBL" id="MPOG01000014">
    <property type="protein sequence ID" value="OOH94106.1"/>
    <property type="molecule type" value="Genomic_DNA"/>
</dbReference>
<reference evidence="1 2" key="1">
    <citation type="submission" date="2016-11" db="EMBL/GenBank/DDBJ databases">
        <title>Genome sequence and comparative genomic analysis of clinical strain Elizabethkingia meningoseptica 61421 PRCM.</title>
        <authorList>
            <person name="Wang M."/>
            <person name="Hu S."/>
            <person name="Cao L."/>
            <person name="Jiang T."/>
            <person name="Zhou Y."/>
            <person name="Ming D."/>
        </authorList>
    </citation>
    <scope>NUCLEOTIDE SEQUENCE [LARGE SCALE GENOMIC DNA]</scope>
    <source>
        <strain evidence="1 2">61421 PRCM</strain>
    </source>
</reference>
<dbReference type="PROSITE" id="PS51257">
    <property type="entry name" value="PROKAR_LIPOPROTEIN"/>
    <property type="match status" value="1"/>
</dbReference>